<reference evidence="1" key="1">
    <citation type="submission" date="2022-07" db="EMBL/GenBank/DDBJ databases">
        <title>Phylogenomic reconstructions and comparative analyses of Kickxellomycotina fungi.</title>
        <authorList>
            <person name="Reynolds N.K."/>
            <person name="Stajich J.E."/>
            <person name="Barry K."/>
            <person name="Grigoriev I.V."/>
            <person name="Crous P."/>
            <person name="Smith M.E."/>
        </authorList>
    </citation>
    <scope>NUCLEOTIDE SEQUENCE</scope>
    <source>
        <strain evidence="1">NRRL 1566</strain>
    </source>
</reference>
<accession>A0A9W8I8E7</accession>
<evidence type="ECO:0000313" key="2">
    <source>
        <dbReference type="Proteomes" id="UP001139887"/>
    </source>
</evidence>
<dbReference type="OrthoDB" id="2123547at2759"/>
<organism evidence="1 2">
    <name type="scientific">Coemansia brasiliensis</name>
    <dbReference type="NCBI Taxonomy" id="2650707"/>
    <lineage>
        <taxon>Eukaryota</taxon>
        <taxon>Fungi</taxon>
        <taxon>Fungi incertae sedis</taxon>
        <taxon>Zoopagomycota</taxon>
        <taxon>Kickxellomycotina</taxon>
        <taxon>Kickxellomycetes</taxon>
        <taxon>Kickxellales</taxon>
        <taxon>Kickxellaceae</taxon>
        <taxon>Coemansia</taxon>
    </lineage>
</organism>
<name>A0A9W8I8E7_9FUNG</name>
<evidence type="ECO:0000313" key="1">
    <source>
        <dbReference type="EMBL" id="KAJ2850582.1"/>
    </source>
</evidence>
<dbReference type="EMBL" id="JANBUW010000028">
    <property type="protein sequence ID" value="KAJ2850582.1"/>
    <property type="molecule type" value="Genomic_DNA"/>
</dbReference>
<gene>
    <name evidence="1" type="ORF">IWW36_001762</name>
</gene>
<dbReference type="AlphaFoldDB" id="A0A9W8I8E7"/>
<keyword evidence="2" id="KW-1185">Reference proteome</keyword>
<dbReference type="Proteomes" id="UP001139887">
    <property type="component" value="Unassembled WGS sequence"/>
</dbReference>
<dbReference type="Gene3D" id="1.25.40.10">
    <property type="entry name" value="Tetratricopeptide repeat domain"/>
    <property type="match status" value="1"/>
</dbReference>
<sequence>MHTASVLYRTRALATTAVRRALAVSGRSATRPTSIFTRFNSTEAVIPKSMQPRAEELAAGTVKTVLGDLDANAPPAHIKPELWTMYVATLHRLNPDSTWPPKRRVLHWVLNNADTREELDIALQLTEQWRMHMLPITQATTHIWAQACMRIKYPEPFVKMLLDRWKYRQLPVTYTLARFIKFLGEMAAQDGDLAEQLLDDAFRVFALYPYYGLSHDAYAYGALVEACCEVNSEEAWRRALIASEETLAYETPLITLEALQALEKRSAERNEPEMAQRYRDLAKQLELKPAGKNAAQFDEEGNMTSPGFD</sequence>
<comment type="caution">
    <text evidence="1">The sequence shown here is derived from an EMBL/GenBank/DDBJ whole genome shotgun (WGS) entry which is preliminary data.</text>
</comment>
<protein>
    <submittedName>
        <fullName evidence="1">Uncharacterized protein</fullName>
    </submittedName>
</protein>
<dbReference type="InterPro" id="IPR011990">
    <property type="entry name" value="TPR-like_helical_dom_sf"/>
</dbReference>
<proteinExistence type="predicted"/>